<sequence>MTRTPRRPSLSPLNPLGVLAVVLPLLTLLAGLLTDARVDDRTGPRPPATADLVRATLVCPSGAGGVLLGTDGTASGPVRVTASRDDGRDGEGEEVDLAPGRLGSLPGAATDAQVVLGEDDLAPGLFATRVGSPRLSAMDCPAPAADQWFTGVGAGATHRSVLELTNPDAGPAVASVQVLGGAGPVDAPRFQGIAVPGRGTVRLDLATLLPRRSQLALHVTSDRGRIAAAVLDTYDALGPTPASSDYLPGQAAPAPTLWLLGLPGSAGGRVLSVANPGTDAVRVTLKLVTPDSVFTPSAAQEIVVDPQTIATVDLRSVLDTKAAADAFGVQVNATGAVTASLRSTAADDLALTVPATVVSEETRLALPPGDAQLEIAGSTGVGVVQVVGWTSSGRRAFSRSVELVPGNGVSLDLPAGVQSVSLTPERTTVRAAVRVSRAGTGRGSGTTVLPLRELVRRSLVPDVAPGLPRG</sequence>
<gene>
    <name evidence="2" type="ORF">GCM10022215_10250</name>
</gene>
<dbReference type="InterPro" id="IPR043777">
    <property type="entry name" value="DUF5719"/>
</dbReference>
<name>A0ABP7XFI9_9ACTN</name>
<evidence type="ECO:0008006" key="4">
    <source>
        <dbReference type="Google" id="ProtNLM"/>
    </source>
</evidence>
<evidence type="ECO:0000313" key="2">
    <source>
        <dbReference type="EMBL" id="GAA4113194.1"/>
    </source>
</evidence>
<keyword evidence="3" id="KW-1185">Reference proteome</keyword>
<evidence type="ECO:0000256" key="1">
    <source>
        <dbReference type="SAM" id="MobiDB-lite"/>
    </source>
</evidence>
<accession>A0ABP7XFI9</accession>
<dbReference type="EMBL" id="BAAAZH010000008">
    <property type="protein sequence ID" value="GAA4113194.1"/>
    <property type="molecule type" value="Genomic_DNA"/>
</dbReference>
<dbReference type="Pfam" id="PF18986">
    <property type="entry name" value="DUF5719"/>
    <property type="match status" value="1"/>
</dbReference>
<proteinExistence type="predicted"/>
<protein>
    <recommendedName>
        <fullName evidence="4">Secreted protein</fullName>
    </recommendedName>
</protein>
<reference evidence="3" key="1">
    <citation type="journal article" date="2019" name="Int. J. Syst. Evol. Microbiol.">
        <title>The Global Catalogue of Microorganisms (GCM) 10K type strain sequencing project: providing services to taxonomists for standard genome sequencing and annotation.</title>
        <authorList>
            <consortium name="The Broad Institute Genomics Platform"/>
            <consortium name="The Broad Institute Genome Sequencing Center for Infectious Disease"/>
            <person name="Wu L."/>
            <person name="Ma J."/>
        </authorList>
    </citation>
    <scope>NUCLEOTIDE SEQUENCE [LARGE SCALE GENOMIC DNA]</scope>
    <source>
        <strain evidence="3">JCM 16703</strain>
    </source>
</reference>
<evidence type="ECO:0000313" key="3">
    <source>
        <dbReference type="Proteomes" id="UP001501495"/>
    </source>
</evidence>
<dbReference type="RefSeq" id="WP_344732172.1">
    <property type="nucleotide sequence ID" value="NZ_BAAAZH010000008.1"/>
</dbReference>
<feature type="region of interest" description="Disordered" evidence="1">
    <location>
        <begin position="68"/>
        <end position="93"/>
    </location>
</feature>
<comment type="caution">
    <text evidence="2">The sequence shown here is derived from an EMBL/GenBank/DDBJ whole genome shotgun (WGS) entry which is preliminary data.</text>
</comment>
<dbReference type="Proteomes" id="UP001501495">
    <property type="component" value="Unassembled WGS sequence"/>
</dbReference>
<organism evidence="2 3">
    <name type="scientific">Nocardioides fonticola</name>
    <dbReference type="NCBI Taxonomy" id="450363"/>
    <lineage>
        <taxon>Bacteria</taxon>
        <taxon>Bacillati</taxon>
        <taxon>Actinomycetota</taxon>
        <taxon>Actinomycetes</taxon>
        <taxon>Propionibacteriales</taxon>
        <taxon>Nocardioidaceae</taxon>
        <taxon>Nocardioides</taxon>
    </lineage>
</organism>